<protein>
    <submittedName>
        <fullName evidence="2">DNA-binding protein</fullName>
    </submittedName>
</protein>
<evidence type="ECO:0000313" key="3">
    <source>
        <dbReference type="Proteomes" id="UP000053127"/>
    </source>
</evidence>
<proteinExistence type="predicted"/>
<dbReference type="Pfam" id="PF04149">
    <property type="entry name" value="DUF397"/>
    <property type="match status" value="1"/>
</dbReference>
<keyword evidence="2" id="KW-0238">DNA-binding</keyword>
<dbReference type="STRING" id="67386.AQI95_38925"/>
<name>A0A101NUL7_9ACTN</name>
<feature type="domain" description="DUF397" evidence="1">
    <location>
        <begin position="5"/>
        <end position="55"/>
    </location>
</feature>
<accession>A0A101NUL7</accession>
<dbReference type="GO" id="GO:0003677">
    <property type="term" value="F:DNA binding"/>
    <property type="evidence" value="ECO:0007669"/>
    <property type="project" value="UniProtKB-KW"/>
</dbReference>
<dbReference type="AlphaFoldDB" id="A0A101NUL7"/>
<keyword evidence="3" id="KW-1185">Reference proteome</keyword>
<sequence length="62" mass="6710">MSTALQWFTSSYSTEEGGACLEAAAERASAHIRDPKTPRGAYLTVTPAVWAAFLALPQWPRA</sequence>
<gene>
    <name evidence="2" type="ORF">AQI95_38925</name>
</gene>
<dbReference type="InterPro" id="IPR007278">
    <property type="entry name" value="DUF397"/>
</dbReference>
<dbReference type="OrthoDB" id="4562195at2"/>
<dbReference type="RefSeq" id="WP_067135384.1">
    <property type="nucleotide sequence ID" value="NZ_KQ948229.1"/>
</dbReference>
<reference evidence="2 3" key="1">
    <citation type="submission" date="2015-10" db="EMBL/GenBank/DDBJ databases">
        <title>Draft genome sequence of Streptomyces yokosukanensis DSM 40224, type strain for the species Streptomyces yokosukanensis.</title>
        <authorList>
            <person name="Ruckert C."/>
            <person name="Winkler A."/>
            <person name="Kalinowski J."/>
            <person name="Kampfer P."/>
            <person name="Glaeser S."/>
        </authorList>
    </citation>
    <scope>NUCLEOTIDE SEQUENCE [LARGE SCALE GENOMIC DNA]</scope>
    <source>
        <strain evidence="2 3">DSM 40224</strain>
    </source>
</reference>
<evidence type="ECO:0000259" key="1">
    <source>
        <dbReference type="Pfam" id="PF04149"/>
    </source>
</evidence>
<dbReference type="EMBL" id="LMWN01000063">
    <property type="protein sequence ID" value="KUM99492.1"/>
    <property type="molecule type" value="Genomic_DNA"/>
</dbReference>
<evidence type="ECO:0000313" key="2">
    <source>
        <dbReference type="EMBL" id="KUM99492.1"/>
    </source>
</evidence>
<organism evidence="2 3">
    <name type="scientific">Streptomyces yokosukanensis</name>
    <dbReference type="NCBI Taxonomy" id="67386"/>
    <lineage>
        <taxon>Bacteria</taxon>
        <taxon>Bacillati</taxon>
        <taxon>Actinomycetota</taxon>
        <taxon>Actinomycetes</taxon>
        <taxon>Kitasatosporales</taxon>
        <taxon>Streptomycetaceae</taxon>
        <taxon>Streptomyces</taxon>
    </lineage>
</organism>
<comment type="caution">
    <text evidence="2">The sequence shown here is derived from an EMBL/GenBank/DDBJ whole genome shotgun (WGS) entry which is preliminary data.</text>
</comment>
<dbReference type="Proteomes" id="UP000053127">
    <property type="component" value="Unassembled WGS sequence"/>
</dbReference>